<dbReference type="Pfam" id="PF07495">
    <property type="entry name" value="Y_Y_Y"/>
    <property type="match status" value="1"/>
</dbReference>
<dbReference type="PANTHER" id="PTHR22901:SF0">
    <property type="entry name" value="SIALATE O-ACETYLESTERASE"/>
    <property type="match status" value="1"/>
</dbReference>
<dbReference type="InterPro" id="IPR039329">
    <property type="entry name" value="SIAE"/>
</dbReference>
<evidence type="ECO:0000256" key="1">
    <source>
        <dbReference type="ARBA" id="ARBA00022801"/>
    </source>
</evidence>
<name>A0A167FGS2_9BACL</name>
<protein>
    <recommendedName>
        <fullName evidence="2">CBM6 domain-containing protein</fullName>
    </recommendedName>
</protein>
<gene>
    <name evidence="3" type="ORF">PNBC_03830</name>
</gene>
<sequence length="695" mass="76213">MMDEEAATQAKKGKIIRIEAEEGVLTGVSVDSEDGTSGGSFVKGFEKAGDSLKFTTNLEQGTYRITIRYKTYGGDKPNFLTFNNEELGEFTFKNSSNWNDALVGQYDVNGGESTFVISTSWGWVGIDYIEFTGPGGTVDQITLRANPSNSQSFGIPVTLMATADNAALYRFFIKPVNGEWETMNSYSRDLSYVWRPSKEGDYEIKVEARGLDSTDEMEVEQTMKYTVLPLHVNKPLVNQMFSSDMVFQRDVNAEIWGWTEPGSSISVTVNDQMFTAIGDEDGKWIANIGLYSAGGPYTITIADGKSTNTLTNVMFGDVWLCSGQSNMEFTMSNILNAPEEIQNATNSNIRFITIPNRTSAVPLTTMDESVKWQVASPNNVENLSAVGYFFAKELTQEMDVPIGIVFAAVGGTKAESWTSYNTLKDNPNYSHAAEEIHSGVAIIETTSSPIALYNGMIAPITPYPLKGVLWYQGESNWGEPTYSQLLPELISDWRKSFNNAQLPFVIIQIAAYGALQTEDNPAQSDPGLPEVREAQLYTSLNDNNVGLVVTSDLGDPSDIHPKNKQDVGIRAARNALGEFYNKEIVYSGPIYKSMKLEGDNIRLTFDFTGSGLFAGVKNGLEPVAASPDDKLKGFAIAGADHQYYMAEAVIDGDSVIVSSSYVNEPVSVKYGWNDSPIGNLYNLEGLLTSPFRTGE</sequence>
<organism evidence="3 4">
    <name type="scientific">Paenibacillus crassostreae</name>
    <dbReference type="NCBI Taxonomy" id="1763538"/>
    <lineage>
        <taxon>Bacteria</taxon>
        <taxon>Bacillati</taxon>
        <taxon>Bacillota</taxon>
        <taxon>Bacilli</taxon>
        <taxon>Bacillales</taxon>
        <taxon>Paenibacillaceae</taxon>
        <taxon>Paenibacillus</taxon>
    </lineage>
</organism>
<dbReference type="InterPro" id="IPR005181">
    <property type="entry name" value="SASA"/>
</dbReference>
<dbReference type="GO" id="GO:0030246">
    <property type="term" value="F:carbohydrate binding"/>
    <property type="evidence" value="ECO:0007669"/>
    <property type="project" value="InterPro"/>
</dbReference>
<dbReference type="InterPro" id="IPR036514">
    <property type="entry name" value="SGNH_hydro_sf"/>
</dbReference>
<dbReference type="AlphaFoldDB" id="A0A167FGS2"/>
<dbReference type="GO" id="GO:0005975">
    <property type="term" value="P:carbohydrate metabolic process"/>
    <property type="evidence" value="ECO:0007669"/>
    <property type="project" value="TreeGrafter"/>
</dbReference>
<evidence type="ECO:0000313" key="3">
    <source>
        <dbReference type="EMBL" id="OAB76543.1"/>
    </source>
</evidence>
<dbReference type="InterPro" id="IPR008979">
    <property type="entry name" value="Galactose-bd-like_sf"/>
</dbReference>
<dbReference type="InterPro" id="IPR005084">
    <property type="entry name" value="CBM6"/>
</dbReference>
<reference evidence="3 4" key="1">
    <citation type="submission" date="2016-02" db="EMBL/GenBank/DDBJ databases">
        <title>Paenibacillus sp. LPB0068, isolated from Crassostrea gigas.</title>
        <authorList>
            <person name="Shin S.-K."/>
            <person name="Yi H."/>
        </authorList>
    </citation>
    <scope>NUCLEOTIDE SEQUENCE [LARGE SCALE GENOMIC DNA]</scope>
    <source>
        <strain evidence="3 4">LPB0068</strain>
    </source>
</reference>
<evidence type="ECO:0000313" key="4">
    <source>
        <dbReference type="Proteomes" id="UP000077134"/>
    </source>
</evidence>
<dbReference type="PANTHER" id="PTHR22901">
    <property type="entry name" value="SIALATE O-ACETYLESTERASE"/>
    <property type="match status" value="1"/>
</dbReference>
<dbReference type="Pfam" id="PF16990">
    <property type="entry name" value="CBM_35"/>
    <property type="match status" value="1"/>
</dbReference>
<feature type="domain" description="CBM6" evidence="2">
    <location>
        <begin position="16"/>
        <end position="132"/>
    </location>
</feature>
<dbReference type="SUPFAM" id="SSF49785">
    <property type="entry name" value="Galactose-binding domain-like"/>
    <property type="match status" value="1"/>
</dbReference>
<proteinExistence type="predicted"/>
<comment type="caution">
    <text evidence="3">The sequence shown here is derived from an EMBL/GenBank/DDBJ whole genome shotgun (WGS) entry which is preliminary data.</text>
</comment>
<evidence type="ECO:0000259" key="2">
    <source>
        <dbReference type="PROSITE" id="PS51175"/>
    </source>
</evidence>
<dbReference type="Gene3D" id="2.60.120.260">
    <property type="entry name" value="Galactose-binding domain-like"/>
    <property type="match status" value="1"/>
</dbReference>
<accession>A0A167FGS2</accession>
<dbReference type="EMBL" id="LSFN01000005">
    <property type="protein sequence ID" value="OAB76543.1"/>
    <property type="molecule type" value="Genomic_DNA"/>
</dbReference>
<dbReference type="SUPFAM" id="SSF52266">
    <property type="entry name" value="SGNH hydrolase"/>
    <property type="match status" value="1"/>
</dbReference>
<dbReference type="InterPro" id="IPR011123">
    <property type="entry name" value="Y_Y_Y"/>
</dbReference>
<dbReference type="CDD" id="cd04086">
    <property type="entry name" value="CBM35_mannanase-like"/>
    <property type="match status" value="1"/>
</dbReference>
<dbReference type="RefSeq" id="WP_082865589.1">
    <property type="nucleotide sequence ID" value="NZ_CP017770.1"/>
</dbReference>
<keyword evidence="4" id="KW-1185">Reference proteome</keyword>
<dbReference type="PROSITE" id="PS51175">
    <property type="entry name" value="CBM6"/>
    <property type="match status" value="1"/>
</dbReference>
<dbReference type="STRING" id="1763538.LPB68_20910"/>
<dbReference type="OrthoDB" id="9795554at2"/>
<dbReference type="Proteomes" id="UP000077134">
    <property type="component" value="Unassembled WGS sequence"/>
</dbReference>
<dbReference type="GO" id="GO:0001681">
    <property type="term" value="F:sialate O-acetylesterase activity"/>
    <property type="evidence" value="ECO:0007669"/>
    <property type="project" value="InterPro"/>
</dbReference>
<keyword evidence="1" id="KW-0378">Hydrolase</keyword>
<dbReference type="Pfam" id="PF03629">
    <property type="entry name" value="SASA"/>
    <property type="match status" value="1"/>
</dbReference>
<dbReference type="Gene3D" id="3.40.50.1110">
    <property type="entry name" value="SGNH hydrolase"/>
    <property type="match status" value="1"/>
</dbReference>